<protein>
    <submittedName>
        <fullName evidence="3">Uncharacterized protein</fullName>
    </submittedName>
</protein>
<dbReference type="RefSeq" id="WP_381422136.1">
    <property type="nucleotide sequence ID" value="NZ_JBHSDH010000013.1"/>
</dbReference>
<comment type="caution">
    <text evidence="3">The sequence shown here is derived from an EMBL/GenBank/DDBJ whole genome shotgun (WGS) entry which is preliminary data.</text>
</comment>
<evidence type="ECO:0000313" key="4">
    <source>
        <dbReference type="Proteomes" id="UP001595887"/>
    </source>
</evidence>
<keyword evidence="4" id="KW-1185">Reference proteome</keyword>
<reference evidence="4" key="1">
    <citation type="journal article" date="2019" name="Int. J. Syst. Evol. Microbiol.">
        <title>The Global Catalogue of Microorganisms (GCM) 10K type strain sequencing project: providing services to taxonomists for standard genome sequencing and annotation.</title>
        <authorList>
            <consortium name="The Broad Institute Genomics Platform"/>
            <consortium name="The Broad Institute Genome Sequencing Center for Infectious Disease"/>
            <person name="Wu L."/>
            <person name="Ma J."/>
        </authorList>
    </citation>
    <scope>NUCLEOTIDE SEQUENCE [LARGE SCALE GENOMIC DNA]</scope>
    <source>
        <strain evidence="4">CECT 8531</strain>
    </source>
</reference>
<dbReference type="EMBL" id="JBHSDH010000013">
    <property type="protein sequence ID" value="MFC4291894.1"/>
    <property type="molecule type" value="Genomic_DNA"/>
</dbReference>
<accession>A0ABV8RF71</accession>
<gene>
    <name evidence="3" type="ORF">ACFOWX_05640</name>
</gene>
<organism evidence="3 4">
    <name type="scientific">Sphingorhabdus arenilitoris</name>
    <dbReference type="NCBI Taxonomy" id="1490041"/>
    <lineage>
        <taxon>Bacteria</taxon>
        <taxon>Pseudomonadati</taxon>
        <taxon>Pseudomonadota</taxon>
        <taxon>Alphaproteobacteria</taxon>
        <taxon>Sphingomonadales</taxon>
        <taxon>Sphingomonadaceae</taxon>
        <taxon>Sphingorhabdus</taxon>
    </lineage>
</organism>
<name>A0ABV8RF71_9SPHN</name>
<keyword evidence="2" id="KW-1133">Transmembrane helix</keyword>
<sequence>MGENIDLVYNLPDTPAYESDDGYLDVGYIYEEKNIFFLPIFVSSSNGRFILFTGDRYMELDDAAIAELKRDLGVDPTAGYEFNAWQHIWGWLIIIPLFAFGALKKLLHRHAGADQIPDYEQPAAPERRTSQPPRPSNGADILDSDPAPSNNRVMGGFGRKGL</sequence>
<evidence type="ECO:0000256" key="2">
    <source>
        <dbReference type="SAM" id="Phobius"/>
    </source>
</evidence>
<feature type="transmembrane region" description="Helical" evidence="2">
    <location>
        <begin position="84"/>
        <end position="103"/>
    </location>
</feature>
<evidence type="ECO:0000313" key="3">
    <source>
        <dbReference type="EMBL" id="MFC4291894.1"/>
    </source>
</evidence>
<keyword evidence="2" id="KW-0812">Transmembrane</keyword>
<feature type="region of interest" description="Disordered" evidence="1">
    <location>
        <begin position="117"/>
        <end position="162"/>
    </location>
</feature>
<keyword evidence="2" id="KW-0472">Membrane</keyword>
<dbReference type="Proteomes" id="UP001595887">
    <property type="component" value="Unassembled WGS sequence"/>
</dbReference>
<proteinExistence type="predicted"/>
<evidence type="ECO:0000256" key="1">
    <source>
        <dbReference type="SAM" id="MobiDB-lite"/>
    </source>
</evidence>